<dbReference type="SUPFAM" id="SSF54695">
    <property type="entry name" value="POZ domain"/>
    <property type="match status" value="1"/>
</dbReference>
<dbReference type="PANTHER" id="PTHR47843:SF2">
    <property type="entry name" value="BTB DOMAIN-CONTAINING PROTEIN"/>
    <property type="match status" value="1"/>
</dbReference>
<protein>
    <recommendedName>
        <fullName evidence="1">BTB domain-containing protein</fullName>
    </recommendedName>
</protein>
<comment type="caution">
    <text evidence="2">The sequence shown here is derived from an EMBL/GenBank/DDBJ whole genome shotgun (WGS) entry which is preliminary data.</text>
</comment>
<dbReference type="InterPro" id="IPR000210">
    <property type="entry name" value="BTB/POZ_dom"/>
</dbReference>
<dbReference type="AlphaFoldDB" id="A0A9P4QBL6"/>
<name>A0A9P4QBL6_9PEZI</name>
<evidence type="ECO:0000313" key="2">
    <source>
        <dbReference type="EMBL" id="KAF2722965.1"/>
    </source>
</evidence>
<feature type="domain" description="BTB" evidence="1">
    <location>
        <begin position="7"/>
        <end position="68"/>
    </location>
</feature>
<dbReference type="Proteomes" id="UP000799441">
    <property type="component" value="Unassembled WGS sequence"/>
</dbReference>
<feature type="non-terminal residue" evidence="2">
    <location>
        <position position="209"/>
    </location>
</feature>
<gene>
    <name evidence="2" type="ORF">K431DRAFT_198939</name>
</gene>
<dbReference type="EMBL" id="MU003779">
    <property type="protein sequence ID" value="KAF2722965.1"/>
    <property type="molecule type" value="Genomic_DNA"/>
</dbReference>
<dbReference type="InterPro" id="IPR011333">
    <property type="entry name" value="SKP1/BTB/POZ_sf"/>
</dbReference>
<dbReference type="Gene3D" id="3.30.710.10">
    <property type="entry name" value="Potassium Channel Kv1.1, Chain A"/>
    <property type="match status" value="1"/>
</dbReference>
<organism evidence="2 3">
    <name type="scientific">Polychaeton citri CBS 116435</name>
    <dbReference type="NCBI Taxonomy" id="1314669"/>
    <lineage>
        <taxon>Eukaryota</taxon>
        <taxon>Fungi</taxon>
        <taxon>Dikarya</taxon>
        <taxon>Ascomycota</taxon>
        <taxon>Pezizomycotina</taxon>
        <taxon>Dothideomycetes</taxon>
        <taxon>Dothideomycetidae</taxon>
        <taxon>Capnodiales</taxon>
        <taxon>Capnodiaceae</taxon>
        <taxon>Polychaeton</taxon>
    </lineage>
</organism>
<keyword evidence="3" id="KW-1185">Reference proteome</keyword>
<dbReference type="PANTHER" id="PTHR47843">
    <property type="entry name" value="BTB DOMAIN-CONTAINING PROTEIN-RELATED"/>
    <property type="match status" value="1"/>
</dbReference>
<evidence type="ECO:0000259" key="1">
    <source>
        <dbReference type="PROSITE" id="PS50097"/>
    </source>
</evidence>
<evidence type="ECO:0000313" key="3">
    <source>
        <dbReference type="Proteomes" id="UP000799441"/>
    </source>
</evidence>
<dbReference type="OrthoDB" id="194443at2759"/>
<dbReference type="PROSITE" id="PS50097">
    <property type="entry name" value="BTB"/>
    <property type="match status" value="1"/>
</dbReference>
<reference evidence="2" key="1">
    <citation type="journal article" date="2020" name="Stud. Mycol.">
        <title>101 Dothideomycetes genomes: a test case for predicting lifestyles and emergence of pathogens.</title>
        <authorList>
            <person name="Haridas S."/>
            <person name="Albert R."/>
            <person name="Binder M."/>
            <person name="Bloem J."/>
            <person name="Labutti K."/>
            <person name="Salamov A."/>
            <person name="Andreopoulos B."/>
            <person name="Baker S."/>
            <person name="Barry K."/>
            <person name="Bills G."/>
            <person name="Bluhm B."/>
            <person name="Cannon C."/>
            <person name="Castanera R."/>
            <person name="Culley D."/>
            <person name="Daum C."/>
            <person name="Ezra D."/>
            <person name="Gonzalez J."/>
            <person name="Henrissat B."/>
            <person name="Kuo A."/>
            <person name="Liang C."/>
            <person name="Lipzen A."/>
            <person name="Lutzoni F."/>
            <person name="Magnuson J."/>
            <person name="Mondo S."/>
            <person name="Nolan M."/>
            <person name="Ohm R."/>
            <person name="Pangilinan J."/>
            <person name="Park H.-J."/>
            <person name="Ramirez L."/>
            <person name="Alfaro M."/>
            <person name="Sun H."/>
            <person name="Tritt A."/>
            <person name="Yoshinaga Y."/>
            <person name="Zwiers L.-H."/>
            <person name="Turgeon B."/>
            <person name="Goodwin S."/>
            <person name="Spatafora J."/>
            <person name="Crous P."/>
            <person name="Grigoriev I."/>
        </authorList>
    </citation>
    <scope>NUCLEOTIDE SEQUENCE</scope>
    <source>
        <strain evidence="2">CBS 116435</strain>
    </source>
</reference>
<accession>A0A9P4QBL6</accession>
<sequence length="209" mass="24030">LLSGPTIDVVVGQKQRRWTLHLNLLRQHSAYFSERHDDAATLSLAEDDPDGFALLVQWLYQGYIQYPSESSTDDERYRHAAACQRLHLLATRFQLNQLSNISVDRYRRCLYETKLVPDAKEIDEIYRSSPRGSPFRRLMVQIAARQLMDPETRRDPSDYRPCLEDNADFAIELFETIRNMSGGILFPDPTAPGGDSCQWHDHTDGSKCP</sequence>
<feature type="non-terminal residue" evidence="2">
    <location>
        <position position="1"/>
    </location>
</feature>
<proteinExistence type="predicted"/>